<protein>
    <submittedName>
        <fullName evidence="1">Uncharacterized protein</fullName>
    </submittedName>
</protein>
<organism evidence="1 2">
    <name type="scientific">Adiantum capillus-veneris</name>
    <name type="common">Maidenhair fern</name>
    <dbReference type="NCBI Taxonomy" id="13818"/>
    <lineage>
        <taxon>Eukaryota</taxon>
        <taxon>Viridiplantae</taxon>
        <taxon>Streptophyta</taxon>
        <taxon>Embryophyta</taxon>
        <taxon>Tracheophyta</taxon>
        <taxon>Polypodiopsida</taxon>
        <taxon>Polypodiidae</taxon>
        <taxon>Polypodiales</taxon>
        <taxon>Pteridineae</taxon>
        <taxon>Pteridaceae</taxon>
        <taxon>Vittarioideae</taxon>
        <taxon>Adiantum</taxon>
    </lineage>
</organism>
<evidence type="ECO:0000313" key="2">
    <source>
        <dbReference type="Proteomes" id="UP000886520"/>
    </source>
</evidence>
<name>A0A9D4ZLH3_ADICA</name>
<dbReference type="Proteomes" id="UP000886520">
    <property type="component" value="Chromosome 7"/>
</dbReference>
<keyword evidence="2" id="KW-1185">Reference proteome</keyword>
<accession>A0A9D4ZLH3</accession>
<gene>
    <name evidence="1" type="ORF">GOP47_0007009</name>
</gene>
<dbReference type="AlphaFoldDB" id="A0A9D4ZLH3"/>
<dbReference type="EMBL" id="JABFUD020000007">
    <property type="protein sequence ID" value="KAI5077185.1"/>
    <property type="molecule type" value="Genomic_DNA"/>
</dbReference>
<comment type="caution">
    <text evidence="1">The sequence shown here is derived from an EMBL/GenBank/DDBJ whole genome shotgun (WGS) entry which is preliminary data.</text>
</comment>
<reference evidence="1" key="1">
    <citation type="submission" date="2021-01" db="EMBL/GenBank/DDBJ databases">
        <title>Adiantum capillus-veneris genome.</title>
        <authorList>
            <person name="Fang Y."/>
            <person name="Liao Q."/>
        </authorList>
    </citation>
    <scope>NUCLEOTIDE SEQUENCE</scope>
    <source>
        <strain evidence="1">H3</strain>
        <tissue evidence="1">Leaf</tissue>
    </source>
</reference>
<proteinExistence type="predicted"/>
<sequence>MAVVDLSLAQGLALALQRFQVRIQVEGSGTGTRGGVAVVQPARQRHALSSPLSPRRQHVCKPRRVALCCGQAVQPGKMSWLIFISI</sequence>
<evidence type="ECO:0000313" key="1">
    <source>
        <dbReference type="EMBL" id="KAI5077185.1"/>
    </source>
</evidence>